<gene>
    <name evidence="4" type="ORF">GU90_02675</name>
</gene>
<dbReference type="STRING" id="28042.GU90_02675"/>
<proteinExistence type="inferred from homology"/>
<feature type="domain" description="CzcB-like barrel-sandwich hybrid" evidence="3">
    <location>
        <begin position="70"/>
        <end position="187"/>
    </location>
</feature>
<keyword evidence="2" id="KW-0175">Coiled coil</keyword>
<protein>
    <recommendedName>
        <fullName evidence="3">CzcB-like barrel-sandwich hybrid domain-containing protein</fullName>
    </recommendedName>
</protein>
<dbReference type="InterPro" id="IPR006143">
    <property type="entry name" value="RND_pump_MFP"/>
</dbReference>
<dbReference type="EMBL" id="JNVU01000009">
    <property type="protein sequence ID" value="KEI45803.1"/>
    <property type="molecule type" value="Genomic_DNA"/>
</dbReference>
<feature type="coiled-coil region" evidence="2">
    <location>
        <begin position="95"/>
        <end position="160"/>
    </location>
</feature>
<dbReference type="SUPFAM" id="SSF111369">
    <property type="entry name" value="HlyD-like secretion proteins"/>
    <property type="match status" value="1"/>
</dbReference>
<comment type="similarity">
    <text evidence="1">Belongs to the membrane fusion protein (MFP) (TC 8.A.1) family.</text>
</comment>
<evidence type="ECO:0000259" key="3">
    <source>
        <dbReference type="Pfam" id="PF25973"/>
    </source>
</evidence>
<accession>A0A073B1B4</accession>
<keyword evidence="5" id="KW-1185">Reference proteome</keyword>
<dbReference type="InterPro" id="IPR058647">
    <property type="entry name" value="BSH_CzcB-like"/>
</dbReference>
<dbReference type="Proteomes" id="UP000031419">
    <property type="component" value="Unassembled WGS sequence"/>
</dbReference>
<evidence type="ECO:0000313" key="5">
    <source>
        <dbReference type="Proteomes" id="UP000031419"/>
    </source>
</evidence>
<dbReference type="PANTHER" id="PTHR30469">
    <property type="entry name" value="MULTIDRUG RESISTANCE PROTEIN MDTA"/>
    <property type="match status" value="1"/>
</dbReference>
<dbReference type="Gene3D" id="2.40.30.170">
    <property type="match status" value="1"/>
</dbReference>
<dbReference type="RefSeq" id="WP_037331787.1">
    <property type="nucleotide sequence ID" value="NZ_JAJUIW010000002.1"/>
</dbReference>
<dbReference type="Pfam" id="PF25973">
    <property type="entry name" value="BSH_CzcB"/>
    <property type="match status" value="1"/>
</dbReference>
<dbReference type="Gene3D" id="2.40.420.20">
    <property type="match status" value="1"/>
</dbReference>
<dbReference type="Gene3D" id="2.40.50.100">
    <property type="match status" value="2"/>
</dbReference>
<dbReference type="GO" id="GO:1990281">
    <property type="term" value="C:efflux pump complex"/>
    <property type="evidence" value="ECO:0007669"/>
    <property type="project" value="TreeGrafter"/>
</dbReference>
<comment type="caution">
    <text evidence="4">The sequence shown here is derived from an EMBL/GenBank/DDBJ whole genome shotgun (WGS) entry which is preliminary data.</text>
</comment>
<sequence>MARFGRRGRIISAVVIAAVLAAASAVILVTLLAPPPDRLFKVGFGTVTLSASASGRLQCARYAAPDFSSEGTVTEIHVKVGDTVEEGQKLAELDSREAESKLAVAQAEYEAAKAALEVARQRLAEAEERDEDVLSATAELQQQEALLAQKNTAVSAARQELASTELIAPISGTVTAVHYNIGDRVQLQQPRAQGVTDCSVHDQASGFLEIADLSSMHVVGMFSEADIAKIELDQSAEITFDALPDMEPVPARVTGIAPTVTVSGGSRYYEVELQPEHLPEKLKPGQSVDIEVLVAKVDDVLRVPNEALHGSGANSSLTVLQDGERRQVRVDTGVRGDAYTEIIAGIAPGSIVVLPERKDTPPTQRASHQCTRTGLGFGAEVCE</sequence>
<evidence type="ECO:0000256" key="1">
    <source>
        <dbReference type="ARBA" id="ARBA00009477"/>
    </source>
</evidence>
<dbReference type="PANTHER" id="PTHR30469:SF33">
    <property type="entry name" value="SLR1207 PROTEIN"/>
    <property type="match status" value="1"/>
</dbReference>
<name>A0A073B1B4_9PSEU</name>
<dbReference type="eggNOG" id="COG0845">
    <property type="taxonomic scope" value="Bacteria"/>
</dbReference>
<dbReference type="GO" id="GO:0015562">
    <property type="term" value="F:efflux transmembrane transporter activity"/>
    <property type="evidence" value="ECO:0007669"/>
    <property type="project" value="TreeGrafter"/>
</dbReference>
<organism evidence="4 5">
    <name type="scientific">Saccharopolyspora rectivirgula</name>
    <dbReference type="NCBI Taxonomy" id="28042"/>
    <lineage>
        <taxon>Bacteria</taxon>
        <taxon>Bacillati</taxon>
        <taxon>Actinomycetota</taxon>
        <taxon>Actinomycetes</taxon>
        <taxon>Pseudonocardiales</taxon>
        <taxon>Pseudonocardiaceae</taxon>
        <taxon>Saccharopolyspora</taxon>
    </lineage>
</organism>
<evidence type="ECO:0000256" key="2">
    <source>
        <dbReference type="SAM" id="Coils"/>
    </source>
</evidence>
<evidence type="ECO:0000313" key="4">
    <source>
        <dbReference type="EMBL" id="KEI45803.1"/>
    </source>
</evidence>
<dbReference type="NCBIfam" id="TIGR01730">
    <property type="entry name" value="RND_mfp"/>
    <property type="match status" value="1"/>
</dbReference>
<reference evidence="4 5" key="1">
    <citation type="submission" date="2014-06" db="EMBL/GenBank/DDBJ databases">
        <title>Saccharopolyspora rectivirgula DSM-43113 Genome sequencing.</title>
        <authorList>
            <person name="Barrera C."/>
            <person name="Millon L."/>
            <person name="Rognon B."/>
            <person name="Zaugg C."/>
            <person name="Monod M."/>
        </authorList>
    </citation>
    <scope>NUCLEOTIDE SEQUENCE [LARGE SCALE GENOMIC DNA]</scope>
    <source>
        <strain evidence="4 5">DSM 43113</strain>
    </source>
</reference>
<dbReference type="AlphaFoldDB" id="A0A073B1B4"/>
<dbReference type="OrthoDB" id="4932908at2"/>